<dbReference type="SMART" id="SM00984">
    <property type="entry name" value="UDPG_MGDP_dh_C"/>
    <property type="match status" value="1"/>
</dbReference>
<dbReference type="Pfam" id="PF03720">
    <property type="entry name" value="UDPG_MGDP_dh_C"/>
    <property type="match status" value="1"/>
</dbReference>
<gene>
    <name evidence="3" type="ORF">METZ01_LOCUS320317</name>
</gene>
<dbReference type="PANTHER" id="PTHR43491">
    <property type="entry name" value="UDP-N-ACETYL-D-MANNOSAMINE DEHYDROGENASE"/>
    <property type="match status" value="1"/>
</dbReference>
<dbReference type="Gene3D" id="3.40.50.720">
    <property type="entry name" value="NAD(P)-binding Rossmann-like Domain"/>
    <property type="match status" value="1"/>
</dbReference>
<dbReference type="GO" id="GO:0016616">
    <property type="term" value="F:oxidoreductase activity, acting on the CH-OH group of donors, NAD or NADP as acceptor"/>
    <property type="evidence" value="ECO:0007669"/>
    <property type="project" value="InterPro"/>
</dbReference>
<dbReference type="PANTHER" id="PTHR43491:SF2">
    <property type="entry name" value="UDP-N-ACETYL-D-MANNOSAMINE DEHYDROGENASE"/>
    <property type="match status" value="1"/>
</dbReference>
<dbReference type="InterPro" id="IPR017476">
    <property type="entry name" value="UDP-Glc/GDP-Man"/>
</dbReference>
<sequence length="167" mass="19076">GHCLGVDPYYLTYKAESIGYSPEIILAGRRLNDSMASYVVAQLMEQMKKRGIQIQGAKILLMGLTFKENCPDLRNTRIVDIITELGNNNCDVDVYDPWANTEDAKNRFNITLTQSLKPDTYNCVILATKHHQFEDMGASFIRNLCRPVHIIYDLKYILKADESDLRL</sequence>
<evidence type="ECO:0000256" key="1">
    <source>
        <dbReference type="ARBA" id="ARBA00006601"/>
    </source>
</evidence>
<proteinExistence type="inferred from homology"/>
<dbReference type="GO" id="GO:0016628">
    <property type="term" value="F:oxidoreductase activity, acting on the CH-CH group of donors, NAD or NADP as acceptor"/>
    <property type="evidence" value="ECO:0007669"/>
    <property type="project" value="InterPro"/>
</dbReference>
<dbReference type="SUPFAM" id="SSF52413">
    <property type="entry name" value="UDP-glucose/GDP-mannose dehydrogenase C-terminal domain"/>
    <property type="match status" value="1"/>
</dbReference>
<dbReference type="InterPro" id="IPR028359">
    <property type="entry name" value="UDP_ManNAc/GlcNAc_DH"/>
</dbReference>
<comment type="similarity">
    <text evidence="1">Belongs to the UDP-glucose/GDP-mannose dehydrogenase family.</text>
</comment>
<dbReference type="InterPro" id="IPR036220">
    <property type="entry name" value="UDP-Glc/GDP-Man_DH_C_sf"/>
</dbReference>
<name>A0A382P271_9ZZZZ</name>
<dbReference type="InterPro" id="IPR014027">
    <property type="entry name" value="UDP-Glc/GDP-Man_DH_C"/>
</dbReference>
<dbReference type="AlphaFoldDB" id="A0A382P271"/>
<protein>
    <recommendedName>
        <fullName evidence="2">UDP-glucose/GDP-mannose dehydrogenase C-terminal domain-containing protein</fullName>
    </recommendedName>
</protein>
<evidence type="ECO:0000313" key="3">
    <source>
        <dbReference type="EMBL" id="SVC67463.1"/>
    </source>
</evidence>
<dbReference type="PIRSF" id="PIRSF000124">
    <property type="entry name" value="UDPglc_GDPman_dh"/>
    <property type="match status" value="1"/>
</dbReference>
<dbReference type="EMBL" id="UINC01104370">
    <property type="protein sequence ID" value="SVC67463.1"/>
    <property type="molecule type" value="Genomic_DNA"/>
</dbReference>
<dbReference type="PIRSF" id="PIRSF500136">
    <property type="entry name" value="UDP_ManNAc_DH"/>
    <property type="match status" value="1"/>
</dbReference>
<reference evidence="3" key="1">
    <citation type="submission" date="2018-05" db="EMBL/GenBank/DDBJ databases">
        <authorList>
            <person name="Lanie J.A."/>
            <person name="Ng W.-L."/>
            <person name="Kazmierczak K.M."/>
            <person name="Andrzejewski T.M."/>
            <person name="Davidsen T.M."/>
            <person name="Wayne K.J."/>
            <person name="Tettelin H."/>
            <person name="Glass J.I."/>
            <person name="Rusch D."/>
            <person name="Podicherti R."/>
            <person name="Tsui H.-C.T."/>
            <person name="Winkler M.E."/>
        </authorList>
    </citation>
    <scope>NUCLEOTIDE SEQUENCE</scope>
</reference>
<dbReference type="GO" id="GO:0000271">
    <property type="term" value="P:polysaccharide biosynthetic process"/>
    <property type="evidence" value="ECO:0007669"/>
    <property type="project" value="InterPro"/>
</dbReference>
<accession>A0A382P271</accession>
<dbReference type="GO" id="GO:0051287">
    <property type="term" value="F:NAD binding"/>
    <property type="evidence" value="ECO:0007669"/>
    <property type="project" value="InterPro"/>
</dbReference>
<feature type="non-terminal residue" evidence="3">
    <location>
        <position position="1"/>
    </location>
</feature>
<organism evidence="3">
    <name type="scientific">marine metagenome</name>
    <dbReference type="NCBI Taxonomy" id="408172"/>
    <lineage>
        <taxon>unclassified sequences</taxon>
        <taxon>metagenomes</taxon>
        <taxon>ecological metagenomes</taxon>
    </lineage>
</organism>
<evidence type="ECO:0000259" key="2">
    <source>
        <dbReference type="SMART" id="SM00984"/>
    </source>
</evidence>
<feature type="domain" description="UDP-glucose/GDP-mannose dehydrogenase C-terminal" evidence="2">
    <location>
        <begin position="60"/>
        <end position="160"/>
    </location>
</feature>